<evidence type="ECO:0000313" key="2">
    <source>
        <dbReference type="EMBL" id="RPA66105.1"/>
    </source>
</evidence>
<dbReference type="Gene3D" id="1.10.3110.10">
    <property type="entry name" value="protoporphyrinogen ix oxidase, domain 3"/>
    <property type="match status" value="1"/>
</dbReference>
<evidence type="ECO:0000313" key="3">
    <source>
        <dbReference type="Proteomes" id="UP000267536"/>
    </source>
</evidence>
<proteinExistence type="predicted"/>
<dbReference type="Gene3D" id="3.50.50.60">
    <property type="entry name" value="FAD/NAD(P)-binding domain"/>
    <property type="match status" value="1"/>
</dbReference>
<dbReference type="SUPFAM" id="SSF54373">
    <property type="entry name" value="FAD-linked reductases, C-terminal domain"/>
    <property type="match status" value="1"/>
</dbReference>
<evidence type="ECO:0000259" key="1">
    <source>
        <dbReference type="Pfam" id="PF01593"/>
    </source>
</evidence>
<dbReference type="Gene3D" id="3.90.660.20">
    <property type="entry name" value="Protoporphyrinogen oxidase, mitochondrial, domain 2"/>
    <property type="match status" value="1"/>
</dbReference>
<accession>A0A3N4GUU8</accession>
<feature type="domain" description="Amine oxidase" evidence="1">
    <location>
        <begin position="12"/>
        <end position="460"/>
    </location>
</feature>
<sequence>MPVRVAIVGGGVSGLVAAYRLRRALGDDATIDLYERRERLGGVLHTVDVAGQATDVGAEAFLVRRPEAVALVDELGLADRLVSPTSRRPAIWSGGRLHPMPAPALMGIPATTEVMAGLAVPADLARIAAEPDRALTWRPGDDVAVGDLVADRFGASVVARSVDPMLGGVYSSLAADIGVREAIPALAARLDAGAPNLSAAVGGLVNPVGTGGPVFGTLVGGYRVLVDALTAAARPASRTDRQVVAVHTDGDRWRVGTESGTDADYDGLVLAVPAWTAARLLAGIGDEFVATLAAVESASSVVVSIALAPGTTLPDHSGVLVATGEDLRPKAFTLSSQKWPHVGGDGAPVSVRASFGRYGDPVADPADDPHIDESLRSWALTDLDRICADAGVAAPSAHVLEVRVQRWDGGLPRYAPGHLARMAGVLDALPPRLALAGSSYAGVGVPACIATAGRAAEVILAAVD</sequence>
<dbReference type="Pfam" id="PF01593">
    <property type="entry name" value="Amino_oxidase"/>
    <property type="match status" value="1"/>
</dbReference>
<dbReference type="EC" id="1.3.3.4" evidence="2"/>
<dbReference type="RefSeq" id="WP_123925063.1">
    <property type="nucleotide sequence ID" value="NZ_JBPSDP010000002.1"/>
</dbReference>
<dbReference type="PANTHER" id="PTHR42923">
    <property type="entry name" value="PROTOPORPHYRINOGEN OXIDASE"/>
    <property type="match status" value="1"/>
</dbReference>
<name>A0A3N4GUU8_9ACTN</name>
<dbReference type="EMBL" id="RKMH01000001">
    <property type="protein sequence ID" value="RPA66105.1"/>
    <property type="molecule type" value="Genomic_DNA"/>
</dbReference>
<dbReference type="AlphaFoldDB" id="A0A3N4GUU8"/>
<organism evidence="2 3">
    <name type="scientific">Gordonia oryzae</name>
    <dbReference type="NCBI Taxonomy" id="2487349"/>
    <lineage>
        <taxon>Bacteria</taxon>
        <taxon>Bacillati</taxon>
        <taxon>Actinomycetota</taxon>
        <taxon>Actinomycetes</taxon>
        <taxon>Mycobacteriales</taxon>
        <taxon>Gordoniaceae</taxon>
        <taxon>Gordonia</taxon>
    </lineage>
</organism>
<dbReference type="PRINTS" id="PR00419">
    <property type="entry name" value="ADXRDTASE"/>
</dbReference>
<dbReference type="PANTHER" id="PTHR42923:SF3">
    <property type="entry name" value="PROTOPORPHYRINOGEN OXIDASE"/>
    <property type="match status" value="1"/>
</dbReference>
<dbReference type="SUPFAM" id="SSF51905">
    <property type="entry name" value="FAD/NAD(P)-binding domain"/>
    <property type="match status" value="1"/>
</dbReference>
<dbReference type="Proteomes" id="UP000267536">
    <property type="component" value="Unassembled WGS sequence"/>
</dbReference>
<dbReference type="InterPro" id="IPR002937">
    <property type="entry name" value="Amino_oxidase"/>
</dbReference>
<reference evidence="2 3" key="1">
    <citation type="submission" date="2018-11" db="EMBL/GenBank/DDBJ databases">
        <title>Draft genome sequence of Gordonia sp. RS15-1S isolated from rice stems.</title>
        <authorList>
            <person name="Muangham S."/>
        </authorList>
    </citation>
    <scope>NUCLEOTIDE SEQUENCE [LARGE SCALE GENOMIC DNA]</scope>
    <source>
        <strain evidence="2 3">RS15-1S</strain>
    </source>
</reference>
<dbReference type="GO" id="GO:0004729">
    <property type="term" value="F:oxygen-dependent protoporphyrinogen oxidase activity"/>
    <property type="evidence" value="ECO:0007669"/>
    <property type="project" value="UniProtKB-EC"/>
</dbReference>
<dbReference type="NCBIfam" id="NF008841">
    <property type="entry name" value="PRK11883.1-1"/>
    <property type="match status" value="1"/>
</dbReference>
<dbReference type="OrthoDB" id="4496419at2"/>
<keyword evidence="2" id="KW-0560">Oxidoreductase</keyword>
<gene>
    <name evidence="2" type="ORF">EF294_00440</name>
</gene>
<keyword evidence="3" id="KW-1185">Reference proteome</keyword>
<dbReference type="InterPro" id="IPR036188">
    <property type="entry name" value="FAD/NAD-bd_sf"/>
</dbReference>
<dbReference type="InterPro" id="IPR050464">
    <property type="entry name" value="Zeta_carotene_desat/Oxidored"/>
</dbReference>
<comment type="caution">
    <text evidence="2">The sequence shown here is derived from an EMBL/GenBank/DDBJ whole genome shotgun (WGS) entry which is preliminary data.</text>
</comment>
<protein>
    <submittedName>
        <fullName evidence="2">Protoporphyrinogen oxidase</fullName>
        <ecNumber evidence="2">1.3.3.4</ecNumber>
    </submittedName>
</protein>